<evidence type="ECO:0000256" key="5">
    <source>
        <dbReference type="ARBA" id="ARBA00022989"/>
    </source>
</evidence>
<sequence>MGSAIRESLSDRWLLISLYIFLSIIFLLVAYPIVYILSSSFSSASAVIGGKVWLWPVQPTIFGYEAVFHYSTVWSGYLNSIIYVIAGSLLSVTLSIMFAYPLSIKTFYGRSLFIWALLFAMMFSGGLIPYYLVVKSLGLIGTRWAIILPSALNIFSVIIAKTFFQSTISKELYEASQLDGCRDTAFLVRVVLPLSKPIIAVLLMWSAVFQWNSYFNALIFLDNEDLFPLQLILREILVLNQASMSAMTMTPEELKRFEDMKTLLKYSVIIVSSVPMLLLYPLAQKYFVKGVMIGSVKE</sequence>
<dbReference type="SUPFAM" id="SSF161098">
    <property type="entry name" value="MetI-like"/>
    <property type="match status" value="1"/>
</dbReference>
<keyword evidence="3" id="KW-1003">Cell membrane</keyword>
<dbReference type="EMBL" id="JXAK01000047">
    <property type="protein sequence ID" value="KIL38977.1"/>
    <property type="molecule type" value="Genomic_DNA"/>
</dbReference>
<keyword evidence="4 7" id="KW-0812">Transmembrane</keyword>
<dbReference type="PANTHER" id="PTHR43744:SF9">
    <property type="entry name" value="POLYGALACTURONAN_RHAMNOGALACTURONAN TRANSPORT SYSTEM PERMEASE PROTEIN YTCP"/>
    <property type="match status" value="1"/>
</dbReference>
<evidence type="ECO:0000256" key="1">
    <source>
        <dbReference type="ARBA" id="ARBA00004651"/>
    </source>
</evidence>
<feature type="transmembrane region" description="Helical" evidence="7">
    <location>
        <begin position="80"/>
        <end position="100"/>
    </location>
</feature>
<evidence type="ECO:0000256" key="7">
    <source>
        <dbReference type="SAM" id="Phobius"/>
    </source>
</evidence>
<dbReference type="InterPro" id="IPR000515">
    <property type="entry name" value="MetI-like"/>
</dbReference>
<evidence type="ECO:0000313" key="10">
    <source>
        <dbReference type="Proteomes" id="UP000031967"/>
    </source>
</evidence>
<dbReference type="PANTHER" id="PTHR43744">
    <property type="entry name" value="ABC TRANSPORTER PERMEASE PROTEIN MG189-RELATED-RELATED"/>
    <property type="match status" value="1"/>
</dbReference>
<feature type="transmembrane region" description="Helical" evidence="7">
    <location>
        <begin position="112"/>
        <end position="132"/>
    </location>
</feature>
<evidence type="ECO:0000256" key="6">
    <source>
        <dbReference type="ARBA" id="ARBA00023136"/>
    </source>
</evidence>
<name>A0ABR5ADJ5_9BACL</name>
<dbReference type="PROSITE" id="PS50928">
    <property type="entry name" value="ABC_TM1"/>
    <property type="match status" value="1"/>
</dbReference>
<gene>
    <name evidence="9" type="ORF">SD70_23265</name>
</gene>
<feature type="domain" description="ABC transmembrane type-1" evidence="8">
    <location>
        <begin position="77"/>
        <end position="281"/>
    </location>
</feature>
<organism evidence="9 10">
    <name type="scientific">Gordoniibacillus kamchatkensis</name>
    <dbReference type="NCBI Taxonomy" id="1590651"/>
    <lineage>
        <taxon>Bacteria</taxon>
        <taxon>Bacillati</taxon>
        <taxon>Bacillota</taxon>
        <taxon>Bacilli</taxon>
        <taxon>Bacillales</taxon>
        <taxon>Paenibacillaceae</taxon>
        <taxon>Gordoniibacillus</taxon>
    </lineage>
</organism>
<feature type="transmembrane region" description="Helical" evidence="7">
    <location>
        <begin position="185"/>
        <end position="211"/>
    </location>
</feature>
<feature type="transmembrane region" description="Helical" evidence="7">
    <location>
        <begin position="12"/>
        <end position="37"/>
    </location>
</feature>
<evidence type="ECO:0000256" key="4">
    <source>
        <dbReference type="ARBA" id="ARBA00022692"/>
    </source>
</evidence>
<comment type="subcellular location">
    <subcellularLocation>
        <location evidence="1">Cell membrane</location>
        <topology evidence="1">Multi-pass membrane protein</topology>
    </subcellularLocation>
</comment>
<dbReference type="CDD" id="cd06261">
    <property type="entry name" value="TM_PBP2"/>
    <property type="match status" value="1"/>
</dbReference>
<accession>A0ABR5ADJ5</accession>
<keyword evidence="2" id="KW-0813">Transport</keyword>
<comment type="caution">
    <text evidence="9">The sequence shown here is derived from an EMBL/GenBank/DDBJ whole genome shotgun (WGS) entry which is preliminary data.</text>
</comment>
<dbReference type="Gene3D" id="1.10.3720.10">
    <property type="entry name" value="MetI-like"/>
    <property type="match status" value="1"/>
</dbReference>
<proteinExistence type="predicted"/>
<feature type="transmembrane region" description="Helical" evidence="7">
    <location>
        <begin position="263"/>
        <end position="283"/>
    </location>
</feature>
<dbReference type="Proteomes" id="UP000031967">
    <property type="component" value="Unassembled WGS sequence"/>
</dbReference>
<reference evidence="9 10" key="1">
    <citation type="submission" date="2014-12" db="EMBL/GenBank/DDBJ databases">
        <title>Draft genome sequence of Paenibacillus kamchatkensis strain B-2647.</title>
        <authorList>
            <person name="Karlyshev A.V."/>
            <person name="Kudryashova E.B."/>
        </authorList>
    </citation>
    <scope>NUCLEOTIDE SEQUENCE [LARGE SCALE GENOMIC DNA]</scope>
    <source>
        <strain evidence="9 10">VKM B-2647</strain>
    </source>
</reference>
<protein>
    <submittedName>
        <fullName evidence="9">Sugar ABC transporter permease</fullName>
    </submittedName>
</protein>
<feature type="transmembrane region" description="Helical" evidence="7">
    <location>
        <begin position="144"/>
        <end position="164"/>
    </location>
</feature>
<dbReference type="InterPro" id="IPR035906">
    <property type="entry name" value="MetI-like_sf"/>
</dbReference>
<dbReference type="RefSeq" id="WP_041050166.1">
    <property type="nucleotide sequence ID" value="NZ_JXAK01000047.1"/>
</dbReference>
<keyword evidence="10" id="KW-1185">Reference proteome</keyword>
<evidence type="ECO:0000313" key="9">
    <source>
        <dbReference type="EMBL" id="KIL38977.1"/>
    </source>
</evidence>
<evidence type="ECO:0000259" key="8">
    <source>
        <dbReference type="PROSITE" id="PS50928"/>
    </source>
</evidence>
<evidence type="ECO:0000256" key="3">
    <source>
        <dbReference type="ARBA" id="ARBA00022475"/>
    </source>
</evidence>
<evidence type="ECO:0000256" key="2">
    <source>
        <dbReference type="ARBA" id="ARBA00022448"/>
    </source>
</evidence>
<keyword evidence="6 7" id="KW-0472">Membrane</keyword>
<keyword evidence="5 7" id="KW-1133">Transmembrane helix</keyword>